<comment type="similarity">
    <text evidence="2 6">Belongs to the DP1 family.</text>
</comment>
<feature type="transmembrane region" description="Helical" evidence="6">
    <location>
        <begin position="50"/>
        <end position="72"/>
    </location>
</feature>
<dbReference type="Gramene" id="ERM94426">
    <property type="protein sequence ID" value="ERM94426"/>
    <property type="gene ID" value="AMTR_s00010p00257430"/>
</dbReference>
<dbReference type="eggNOG" id="KOG1725">
    <property type="taxonomic scope" value="Eukaryota"/>
</dbReference>
<evidence type="ECO:0000256" key="5">
    <source>
        <dbReference type="ARBA" id="ARBA00023136"/>
    </source>
</evidence>
<dbReference type="KEGG" id="atr:18422323"/>
<keyword evidence="4 6" id="KW-1133">Transmembrane helix</keyword>
<evidence type="ECO:0000313" key="8">
    <source>
        <dbReference type="Proteomes" id="UP000017836"/>
    </source>
</evidence>
<evidence type="ECO:0000256" key="6">
    <source>
        <dbReference type="RuleBase" id="RU362006"/>
    </source>
</evidence>
<dbReference type="OMA" id="TINIWYI"/>
<keyword evidence="3 6" id="KW-0812">Transmembrane</keyword>
<organism evidence="7 8">
    <name type="scientific">Amborella trichopoda</name>
    <dbReference type="NCBI Taxonomy" id="13333"/>
    <lineage>
        <taxon>Eukaryota</taxon>
        <taxon>Viridiplantae</taxon>
        <taxon>Streptophyta</taxon>
        <taxon>Embryophyta</taxon>
        <taxon>Tracheophyta</taxon>
        <taxon>Spermatophyta</taxon>
        <taxon>Magnoliopsida</taxon>
        <taxon>Amborellales</taxon>
        <taxon>Amborellaceae</taxon>
        <taxon>Amborella</taxon>
    </lineage>
</organism>
<feature type="transmembrane region" description="Helical" evidence="6">
    <location>
        <begin position="78"/>
        <end position="96"/>
    </location>
</feature>
<dbReference type="AlphaFoldDB" id="W1NG12"/>
<sequence>MGLGAFLKVVAQNIDVLAGPIVTLVYPLYASVKAIESPSRVDDQQWLTYWVLYSMITLFEMTFYKAIAWFPFWSYAKLIAICWLVLPYFNGAAYVYEHYIRPCFVNPRQVNIWFFPGKKNALNNISDDARLALEKYLAENGPESFEKLLRKAEMEIKPNRSSLSIFDENYRY</sequence>
<dbReference type="PANTHER" id="PTHR12300">
    <property type="entry name" value="HVA22-LIKE PROTEINS"/>
    <property type="match status" value="1"/>
</dbReference>
<dbReference type="Proteomes" id="UP000017836">
    <property type="component" value="Unassembled WGS sequence"/>
</dbReference>
<reference evidence="8" key="1">
    <citation type="journal article" date="2013" name="Science">
        <title>The Amborella genome and the evolution of flowering plants.</title>
        <authorList>
            <consortium name="Amborella Genome Project"/>
        </authorList>
    </citation>
    <scope>NUCLEOTIDE SEQUENCE [LARGE SCALE GENOMIC DNA]</scope>
</reference>
<accession>W1NG12</accession>
<dbReference type="InterPro" id="IPR004345">
    <property type="entry name" value="TB2_DP1_HVA22"/>
</dbReference>
<dbReference type="PANTHER" id="PTHR12300:SF161">
    <property type="entry name" value="RECEPTOR EXPRESSION-ENHANCING PROTEIN"/>
    <property type="match status" value="1"/>
</dbReference>
<dbReference type="OrthoDB" id="10009287at2759"/>
<evidence type="ECO:0000313" key="7">
    <source>
        <dbReference type="EMBL" id="ERM94426.1"/>
    </source>
</evidence>
<proteinExistence type="inferred from homology"/>
<dbReference type="EMBL" id="KI397513">
    <property type="protein sequence ID" value="ERM94426.1"/>
    <property type="molecule type" value="Genomic_DNA"/>
</dbReference>
<dbReference type="HOGENOM" id="CLU_098452_0_0_1"/>
<evidence type="ECO:0000256" key="4">
    <source>
        <dbReference type="ARBA" id="ARBA00022989"/>
    </source>
</evidence>
<evidence type="ECO:0000256" key="2">
    <source>
        <dbReference type="ARBA" id="ARBA00008573"/>
    </source>
</evidence>
<feature type="transmembrane region" description="Helical" evidence="6">
    <location>
        <begin position="6"/>
        <end position="29"/>
    </location>
</feature>
<dbReference type="Pfam" id="PF03134">
    <property type="entry name" value="TB2_DP1_HVA22"/>
    <property type="match status" value="1"/>
</dbReference>
<gene>
    <name evidence="7" type="ORF">AMTR_s00010p00257430</name>
</gene>
<comment type="subcellular location">
    <subcellularLocation>
        <location evidence="1 6">Membrane</location>
        <topology evidence="1 6">Multi-pass membrane protein</topology>
    </subcellularLocation>
</comment>
<dbReference type="GO" id="GO:0016020">
    <property type="term" value="C:membrane"/>
    <property type="evidence" value="ECO:0007669"/>
    <property type="project" value="UniProtKB-SubCell"/>
</dbReference>
<evidence type="ECO:0000256" key="3">
    <source>
        <dbReference type="ARBA" id="ARBA00022692"/>
    </source>
</evidence>
<keyword evidence="8" id="KW-1185">Reference proteome</keyword>
<keyword evidence="5 6" id="KW-0472">Membrane</keyword>
<protein>
    <recommendedName>
        <fullName evidence="6">HVA22-like protein</fullName>
    </recommendedName>
</protein>
<evidence type="ECO:0000256" key="1">
    <source>
        <dbReference type="ARBA" id="ARBA00004141"/>
    </source>
</evidence>
<name>W1NG12_AMBTC</name>